<dbReference type="EMBL" id="CAEFZW010000001">
    <property type="protein sequence ID" value="CAB4252530.1"/>
    <property type="molecule type" value="Genomic_DNA"/>
</dbReference>
<evidence type="ECO:0000313" key="1">
    <source>
        <dbReference type="EMBL" id="CAB4252530.1"/>
    </source>
</evidence>
<organism evidence="1 2">
    <name type="scientific">Maudiozyma barnettii</name>
    <dbReference type="NCBI Taxonomy" id="61262"/>
    <lineage>
        <taxon>Eukaryota</taxon>
        <taxon>Fungi</taxon>
        <taxon>Dikarya</taxon>
        <taxon>Ascomycota</taxon>
        <taxon>Saccharomycotina</taxon>
        <taxon>Saccharomycetes</taxon>
        <taxon>Saccharomycetales</taxon>
        <taxon>Saccharomycetaceae</taxon>
        <taxon>Maudiozyma</taxon>
    </lineage>
</organism>
<proteinExistence type="predicted"/>
<reference evidence="1 2" key="1">
    <citation type="submission" date="2020-05" db="EMBL/GenBank/DDBJ databases">
        <authorList>
            <person name="Casaregola S."/>
            <person name="Devillers H."/>
            <person name="Grondin C."/>
        </authorList>
    </citation>
    <scope>NUCLEOTIDE SEQUENCE [LARGE SCALE GENOMIC DNA]</scope>
    <source>
        <strain evidence="1 2">CLIB 1767</strain>
    </source>
</reference>
<comment type="caution">
    <text evidence="1">The sequence shown here is derived from an EMBL/GenBank/DDBJ whole genome shotgun (WGS) entry which is preliminary data.</text>
</comment>
<evidence type="ECO:0000313" key="2">
    <source>
        <dbReference type="Proteomes" id="UP000644660"/>
    </source>
</evidence>
<dbReference type="Proteomes" id="UP000644660">
    <property type="component" value="Unassembled WGS sequence"/>
</dbReference>
<dbReference type="AlphaFoldDB" id="A0A8H2ZG85"/>
<gene>
    <name evidence="1" type="ORF">KABA2_01S15774</name>
</gene>
<name>A0A8H2ZG85_9SACH</name>
<keyword evidence="2" id="KW-1185">Reference proteome</keyword>
<dbReference type="RefSeq" id="XP_041404568.1">
    <property type="nucleotide sequence ID" value="XM_041548634.1"/>
</dbReference>
<protein>
    <submittedName>
        <fullName evidence="1">Uncharacterized protein</fullName>
    </submittedName>
</protein>
<dbReference type="GeneID" id="64855659"/>
<accession>A0A8H2ZG85</accession>
<sequence>MSKHSIIKSPEHSQANKLGINSPSIGEVICLKFVYLKTFLNLMLILHSKFFIMLRNIFCQLNPPNWTTGFKNILEAYNGPLVIFVKYQKHEYYNNTITTHSRWCHNTSSNTLYRIVPLTWHEEYTIKEGLSGKKYFACSIEGNLFSVSGNVPDIKINLVELFGNTLVQANENKNLVMIGVYWFLMQKIGNHIQMLKNDILEKFKQNRNVAYLRGSKMDMYVRKRFDNISEMVFQGKEFIFELAI</sequence>